<feature type="transmembrane region" description="Helical" evidence="13">
    <location>
        <begin position="262"/>
        <end position="281"/>
    </location>
</feature>
<feature type="domain" description="G-protein coupled receptors family 1 profile" evidence="14">
    <location>
        <begin position="32"/>
        <end position="279"/>
    </location>
</feature>
<feature type="transmembrane region" description="Helical" evidence="13">
    <location>
        <begin position="89"/>
        <end position="111"/>
    </location>
</feature>
<evidence type="ECO:0000256" key="9">
    <source>
        <dbReference type="ARBA" id="ARBA00023136"/>
    </source>
</evidence>
<feature type="transmembrane region" description="Helical" evidence="13">
    <location>
        <begin position="12"/>
        <end position="38"/>
    </location>
</feature>
<dbReference type="InterPro" id="IPR000276">
    <property type="entry name" value="GPCR_Rhodpsn"/>
</dbReference>
<sequence>MSFVEKACMESGFLPLLFFLLFLAIYLLTLMGNLLILLTICFSPQLHSPMYYFLCELSLLDLCYSTTTVPKMLAGFLADSQTISYGSCVAQLFSFHFFGGTECFLLTVMAYDRYVAICDPLHYIAVMTKLVCMRLAAGTWLVGTLHSTLQTVLTFQLPYCGPNILDHYFCDVPPLLKVACADTSVNEVVIFANVGAVALSSLALIVSSYIRIVSTILQMHSEEGRKKAFSTCAAHLTVVFLLYIPCMLIYMQPASRHPVLKAVAVFYTTVTPALNPIIYALRNEEIKKAVKKFTCKYMFS</sequence>
<reference evidence="15" key="2">
    <citation type="submission" date="2025-09" db="UniProtKB">
        <authorList>
            <consortium name="Ensembl"/>
        </authorList>
    </citation>
    <scope>IDENTIFICATION</scope>
</reference>
<keyword evidence="3 13" id="KW-1003">Cell membrane</keyword>
<dbReference type="PROSITE" id="PS00237">
    <property type="entry name" value="G_PROTEIN_RECEP_F1_1"/>
    <property type="match status" value="1"/>
</dbReference>
<evidence type="ECO:0000256" key="13">
    <source>
        <dbReference type="RuleBase" id="RU363047"/>
    </source>
</evidence>
<evidence type="ECO:0000256" key="4">
    <source>
        <dbReference type="ARBA" id="ARBA00022606"/>
    </source>
</evidence>
<evidence type="ECO:0000256" key="7">
    <source>
        <dbReference type="ARBA" id="ARBA00022989"/>
    </source>
</evidence>
<dbReference type="FunFam" id="1.20.1070.10:FF:000001">
    <property type="entry name" value="Olfactory receptor"/>
    <property type="match status" value="1"/>
</dbReference>
<dbReference type="PROSITE" id="PS50262">
    <property type="entry name" value="G_PROTEIN_RECEP_F1_2"/>
    <property type="match status" value="1"/>
</dbReference>
<dbReference type="OMA" id="VIMINVG"/>
<dbReference type="PRINTS" id="PR00245">
    <property type="entry name" value="OLFACTORYR"/>
</dbReference>
<evidence type="ECO:0000256" key="3">
    <source>
        <dbReference type="ARBA" id="ARBA00022475"/>
    </source>
</evidence>
<keyword evidence="6 13" id="KW-0552">Olfaction</keyword>
<dbReference type="CDD" id="cd13954">
    <property type="entry name" value="7tmA_OR"/>
    <property type="match status" value="1"/>
</dbReference>
<keyword evidence="8 12" id="KW-0297">G-protein coupled receptor</keyword>
<feature type="transmembrane region" description="Helical" evidence="13">
    <location>
        <begin position="188"/>
        <end position="207"/>
    </location>
</feature>
<comment type="similarity">
    <text evidence="2 12">Belongs to the G-protein coupled receptor 1 family.</text>
</comment>
<dbReference type="SUPFAM" id="SSF81321">
    <property type="entry name" value="Family A G protein-coupled receptor-like"/>
    <property type="match status" value="1"/>
</dbReference>
<evidence type="ECO:0000256" key="8">
    <source>
        <dbReference type="ARBA" id="ARBA00023040"/>
    </source>
</evidence>
<dbReference type="PRINTS" id="PR00237">
    <property type="entry name" value="GPCRRHODOPSN"/>
</dbReference>
<evidence type="ECO:0000259" key="14">
    <source>
        <dbReference type="PROSITE" id="PS50262"/>
    </source>
</evidence>
<protein>
    <recommendedName>
        <fullName evidence="13">Olfactory receptor</fullName>
    </recommendedName>
</protein>
<evidence type="ECO:0000256" key="5">
    <source>
        <dbReference type="ARBA" id="ARBA00022692"/>
    </source>
</evidence>
<dbReference type="GO" id="GO:0004984">
    <property type="term" value="F:olfactory receptor activity"/>
    <property type="evidence" value="ECO:0007669"/>
    <property type="project" value="InterPro"/>
</dbReference>
<reference evidence="15" key="1">
    <citation type="submission" date="2025-08" db="UniProtKB">
        <authorList>
            <consortium name="Ensembl"/>
        </authorList>
    </citation>
    <scope>IDENTIFICATION</scope>
</reference>
<feature type="transmembrane region" description="Helical" evidence="13">
    <location>
        <begin position="123"/>
        <end position="143"/>
    </location>
</feature>
<name>A0A8D0L7B7_SPHPU</name>
<feature type="transmembrane region" description="Helical" evidence="13">
    <location>
        <begin position="228"/>
        <end position="250"/>
    </location>
</feature>
<evidence type="ECO:0000313" key="16">
    <source>
        <dbReference type="Proteomes" id="UP000694392"/>
    </source>
</evidence>
<keyword evidence="9 13" id="KW-0472">Membrane</keyword>
<keyword evidence="11 12" id="KW-0807">Transducer</keyword>
<dbReference type="GO" id="GO:0004930">
    <property type="term" value="F:G protein-coupled receptor activity"/>
    <property type="evidence" value="ECO:0007669"/>
    <property type="project" value="UniProtKB-KW"/>
</dbReference>
<dbReference type="Gene3D" id="1.20.1070.10">
    <property type="entry name" value="Rhodopsin 7-helix transmembrane proteins"/>
    <property type="match status" value="1"/>
</dbReference>
<dbReference type="Pfam" id="PF13853">
    <property type="entry name" value="7tm_4"/>
    <property type="match status" value="1"/>
</dbReference>
<organism evidence="15 16">
    <name type="scientific">Sphenodon punctatus</name>
    <name type="common">Tuatara</name>
    <name type="synonym">Hatteria punctata</name>
    <dbReference type="NCBI Taxonomy" id="8508"/>
    <lineage>
        <taxon>Eukaryota</taxon>
        <taxon>Metazoa</taxon>
        <taxon>Chordata</taxon>
        <taxon>Craniata</taxon>
        <taxon>Vertebrata</taxon>
        <taxon>Euteleostomi</taxon>
        <taxon>Lepidosauria</taxon>
        <taxon>Sphenodontia</taxon>
        <taxon>Sphenodontidae</taxon>
        <taxon>Sphenodon</taxon>
    </lineage>
</organism>
<keyword evidence="5 12" id="KW-0812">Transmembrane</keyword>
<dbReference type="Ensembl" id="ENSSPUT00000013741.1">
    <property type="protein sequence ID" value="ENSSPUP00000012879.1"/>
    <property type="gene ID" value="ENSSPUG00000009933.1"/>
</dbReference>
<accession>A0A8D0L7B7</accession>
<comment type="subcellular location">
    <subcellularLocation>
        <location evidence="1 13">Cell membrane</location>
        <topology evidence="1 13">Multi-pass membrane protein</topology>
    </subcellularLocation>
</comment>
<dbReference type="InterPro" id="IPR000725">
    <property type="entry name" value="Olfact_rcpt"/>
</dbReference>
<dbReference type="FunFam" id="1.10.1220.70:FF:000001">
    <property type="entry name" value="Olfactory receptor"/>
    <property type="match status" value="1"/>
</dbReference>
<keyword evidence="7 13" id="KW-1133">Transmembrane helix</keyword>
<dbReference type="GeneTree" id="ENSGT01050000244869"/>
<evidence type="ECO:0000313" key="15">
    <source>
        <dbReference type="Ensembl" id="ENSSPUP00000012879.1"/>
    </source>
</evidence>
<evidence type="ECO:0000256" key="10">
    <source>
        <dbReference type="ARBA" id="ARBA00023170"/>
    </source>
</evidence>
<keyword evidence="16" id="KW-1185">Reference proteome</keyword>
<dbReference type="Proteomes" id="UP000694392">
    <property type="component" value="Unplaced"/>
</dbReference>
<evidence type="ECO:0000256" key="11">
    <source>
        <dbReference type="ARBA" id="ARBA00023224"/>
    </source>
</evidence>
<dbReference type="PANTHER" id="PTHR26453">
    <property type="entry name" value="OLFACTORY RECEPTOR"/>
    <property type="match status" value="1"/>
</dbReference>
<dbReference type="AlphaFoldDB" id="A0A8D0L7B7"/>
<keyword evidence="10 12" id="KW-0675">Receptor</keyword>
<evidence type="ECO:0000256" key="6">
    <source>
        <dbReference type="ARBA" id="ARBA00022725"/>
    </source>
</evidence>
<keyword evidence="4 13" id="KW-0716">Sensory transduction</keyword>
<evidence type="ECO:0000256" key="1">
    <source>
        <dbReference type="ARBA" id="ARBA00004651"/>
    </source>
</evidence>
<feature type="transmembrane region" description="Helical" evidence="13">
    <location>
        <begin position="50"/>
        <end position="69"/>
    </location>
</feature>
<proteinExistence type="inferred from homology"/>
<evidence type="ECO:0000256" key="12">
    <source>
        <dbReference type="RuleBase" id="RU000688"/>
    </source>
</evidence>
<dbReference type="InterPro" id="IPR017452">
    <property type="entry name" value="GPCR_Rhodpsn_7TM"/>
</dbReference>
<dbReference type="SMART" id="SM01381">
    <property type="entry name" value="7TM_GPCR_Srsx"/>
    <property type="match status" value="1"/>
</dbReference>
<dbReference type="GO" id="GO:0005886">
    <property type="term" value="C:plasma membrane"/>
    <property type="evidence" value="ECO:0007669"/>
    <property type="project" value="UniProtKB-SubCell"/>
</dbReference>
<evidence type="ECO:0000256" key="2">
    <source>
        <dbReference type="ARBA" id="ARBA00010663"/>
    </source>
</evidence>